<reference evidence="3 4" key="1">
    <citation type="journal article" date="2015" name="Nature">
        <title>rRNA introns, odd ribosomes, and small enigmatic genomes across a large radiation of phyla.</title>
        <authorList>
            <person name="Brown C.T."/>
            <person name="Hug L.A."/>
            <person name="Thomas B.C."/>
            <person name="Sharon I."/>
            <person name="Castelle C.J."/>
            <person name="Singh A."/>
            <person name="Wilkins M.J."/>
            <person name="Williams K.H."/>
            <person name="Banfield J.F."/>
        </authorList>
    </citation>
    <scope>NUCLEOTIDE SEQUENCE [LARGE SCALE GENOMIC DNA]</scope>
</reference>
<dbReference type="AlphaFoldDB" id="A0A0G1IT67"/>
<dbReference type="SUPFAM" id="SSF52833">
    <property type="entry name" value="Thioredoxin-like"/>
    <property type="match status" value="1"/>
</dbReference>
<evidence type="ECO:0000256" key="1">
    <source>
        <dbReference type="SAM" id="MobiDB-lite"/>
    </source>
</evidence>
<keyword evidence="2" id="KW-0812">Transmembrane</keyword>
<dbReference type="EMBL" id="LCIT01000017">
    <property type="protein sequence ID" value="KKT62113.1"/>
    <property type="molecule type" value="Genomic_DNA"/>
</dbReference>
<dbReference type="PANTHER" id="PTHR34573:SF1">
    <property type="entry name" value="VITAMIN K EPOXIDE REDUCTASE DOMAIN-CONTAINING PROTEIN"/>
    <property type="match status" value="1"/>
</dbReference>
<keyword evidence="2" id="KW-0472">Membrane</keyword>
<organism evidence="3 4">
    <name type="scientific">Candidatus Giovannonibacteria bacterium GW2011_GWA2_44_26</name>
    <dbReference type="NCBI Taxonomy" id="1618648"/>
    <lineage>
        <taxon>Bacteria</taxon>
        <taxon>Candidatus Giovannoniibacteriota</taxon>
    </lineage>
</organism>
<gene>
    <name evidence="3" type="ORF">UW55_C0017G0008</name>
</gene>
<sequence>MQIKNIAIWIAAGAAIIVGGAWFLMKADSSPSKYDDFTKCLKDKGAIFYGAFWCPHCQNQKKMFGSSEKFLPYVECSTPDGRSQLPLCNDKKISGYPTWEFADGSRESGEVPLETLSKKTSCPLRQSESEVSPLPK</sequence>
<keyword evidence="2" id="KW-1133">Transmembrane helix</keyword>
<evidence type="ECO:0000313" key="4">
    <source>
        <dbReference type="Proteomes" id="UP000033945"/>
    </source>
</evidence>
<feature type="compositionally biased region" description="Polar residues" evidence="1">
    <location>
        <begin position="118"/>
        <end position="130"/>
    </location>
</feature>
<dbReference type="Proteomes" id="UP000033945">
    <property type="component" value="Unassembled WGS sequence"/>
</dbReference>
<dbReference type="InterPro" id="IPR036249">
    <property type="entry name" value="Thioredoxin-like_sf"/>
</dbReference>
<dbReference type="PANTHER" id="PTHR34573">
    <property type="entry name" value="VKC DOMAIN-CONTAINING PROTEIN"/>
    <property type="match status" value="1"/>
</dbReference>
<evidence type="ECO:0000256" key="2">
    <source>
        <dbReference type="SAM" id="Phobius"/>
    </source>
</evidence>
<accession>A0A0G1IT67</accession>
<evidence type="ECO:0008006" key="5">
    <source>
        <dbReference type="Google" id="ProtNLM"/>
    </source>
</evidence>
<comment type="caution">
    <text evidence="3">The sequence shown here is derived from an EMBL/GenBank/DDBJ whole genome shotgun (WGS) entry which is preliminary data.</text>
</comment>
<proteinExistence type="predicted"/>
<name>A0A0G1IT67_9BACT</name>
<protein>
    <recommendedName>
        <fullName evidence="5">Vitamin K epoxide reductase</fullName>
    </recommendedName>
</protein>
<feature type="region of interest" description="Disordered" evidence="1">
    <location>
        <begin position="116"/>
        <end position="136"/>
    </location>
</feature>
<feature type="transmembrane region" description="Helical" evidence="2">
    <location>
        <begin position="6"/>
        <end position="25"/>
    </location>
</feature>
<dbReference type="Gene3D" id="3.40.30.10">
    <property type="entry name" value="Glutaredoxin"/>
    <property type="match status" value="1"/>
</dbReference>
<evidence type="ECO:0000313" key="3">
    <source>
        <dbReference type="EMBL" id="KKT62113.1"/>
    </source>
</evidence>